<keyword evidence="5 7" id="KW-0472">Membrane</keyword>
<proteinExistence type="inferred from homology"/>
<evidence type="ECO:0000256" key="2">
    <source>
        <dbReference type="ARBA" id="ARBA00006058"/>
    </source>
</evidence>
<keyword evidence="6" id="KW-0325">Glycoprotein</keyword>
<evidence type="ECO:0008006" key="10">
    <source>
        <dbReference type="Google" id="ProtNLM"/>
    </source>
</evidence>
<evidence type="ECO:0000256" key="1">
    <source>
        <dbReference type="ARBA" id="ARBA00004141"/>
    </source>
</evidence>
<evidence type="ECO:0000313" key="9">
    <source>
        <dbReference type="Proteomes" id="UP001626550"/>
    </source>
</evidence>
<dbReference type="PANTHER" id="PTHR22730:SF1">
    <property type="entry name" value="PROMININ-LIKE PROTEIN"/>
    <property type="match status" value="1"/>
</dbReference>
<evidence type="ECO:0000256" key="5">
    <source>
        <dbReference type="ARBA" id="ARBA00023136"/>
    </source>
</evidence>
<evidence type="ECO:0000256" key="3">
    <source>
        <dbReference type="ARBA" id="ARBA00022692"/>
    </source>
</evidence>
<feature type="transmembrane region" description="Helical" evidence="7">
    <location>
        <begin position="6"/>
        <end position="33"/>
    </location>
</feature>
<dbReference type="AlphaFoldDB" id="A0ABD2PUI6"/>
<keyword evidence="9" id="KW-1185">Reference proteome</keyword>
<dbReference type="PANTHER" id="PTHR22730">
    <property type="entry name" value="PROMININ PROM PROTEIN"/>
    <property type="match status" value="1"/>
</dbReference>
<accession>A0ABD2PUI6</accession>
<sequence>PGLRVTWSYLGFTVLYIFGVAFVILLPIIGLIVCCCRCCGNCGGGNDRYLNLMDEKKDPCRRGSYSFLLILLITLKTAALVVAFINNYLVNAAIMKDEIAMNPFIEGMRNFNQSLYSTIQRTKDPSLSAGLSKEKEAFNSVLAEAFRDFKIEFRTKSGARKFIDPIDKFINC</sequence>
<organism evidence="8 9">
    <name type="scientific">Cichlidogyrus casuarinus</name>
    <dbReference type="NCBI Taxonomy" id="1844966"/>
    <lineage>
        <taxon>Eukaryota</taxon>
        <taxon>Metazoa</taxon>
        <taxon>Spiralia</taxon>
        <taxon>Lophotrochozoa</taxon>
        <taxon>Platyhelminthes</taxon>
        <taxon>Monogenea</taxon>
        <taxon>Monopisthocotylea</taxon>
        <taxon>Dactylogyridea</taxon>
        <taxon>Ancyrocephalidae</taxon>
        <taxon>Cichlidogyrus</taxon>
    </lineage>
</organism>
<keyword evidence="3 7" id="KW-0812">Transmembrane</keyword>
<feature type="non-terminal residue" evidence="8">
    <location>
        <position position="1"/>
    </location>
</feature>
<dbReference type="GO" id="GO:0016020">
    <property type="term" value="C:membrane"/>
    <property type="evidence" value="ECO:0007669"/>
    <property type="project" value="UniProtKB-SubCell"/>
</dbReference>
<reference evidence="8 9" key="1">
    <citation type="submission" date="2024-11" db="EMBL/GenBank/DDBJ databases">
        <title>Adaptive evolution of stress response genes in parasites aligns with host niche diversity.</title>
        <authorList>
            <person name="Hahn C."/>
            <person name="Resl P."/>
        </authorList>
    </citation>
    <scope>NUCLEOTIDE SEQUENCE [LARGE SCALE GENOMIC DNA]</scope>
    <source>
        <strain evidence="8">EGGRZ-B1_66</strain>
        <tissue evidence="8">Body</tissue>
    </source>
</reference>
<name>A0ABD2PUI6_9PLAT</name>
<comment type="similarity">
    <text evidence="2">Belongs to the prominin family.</text>
</comment>
<comment type="subcellular location">
    <subcellularLocation>
        <location evidence="1">Membrane</location>
        <topology evidence="1">Multi-pass membrane protein</topology>
    </subcellularLocation>
</comment>
<dbReference type="EMBL" id="JBJKFK010002435">
    <property type="protein sequence ID" value="KAL3311105.1"/>
    <property type="molecule type" value="Genomic_DNA"/>
</dbReference>
<feature type="transmembrane region" description="Helical" evidence="7">
    <location>
        <begin position="65"/>
        <end position="85"/>
    </location>
</feature>
<comment type="caution">
    <text evidence="8">The sequence shown here is derived from an EMBL/GenBank/DDBJ whole genome shotgun (WGS) entry which is preliminary data.</text>
</comment>
<protein>
    <recommendedName>
        <fullName evidence="10">Prominin 1</fullName>
    </recommendedName>
</protein>
<evidence type="ECO:0000313" key="8">
    <source>
        <dbReference type="EMBL" id="KAL3311105.1"/>
    </source>
</evidence>
<evidence type="ECO:0000256" key="7">
    <source>
        <dbReference type="SAM" id="Phobius"/>
    </source>
</evidence>
<dbReference type="InterPro" id="IPR008795">
    <property type="entry name" value="Prominin"/>
</dbReference>
<evidence type="ECO:0000256" key="6">
    <source>
        <dbReference type="ARBA" id="ARBA00023180"/>
    </source>
</evidence>
<evidence type="ECO:0000256" key="4">
    <source>
        <dbReference type="ARBA" id="ARBA00022989"/>
    </source>
</evidence>
<gene>
    <name evidence="8" type="ORF">Ciccas_010318</name>
</gene>
<dbReference type="Pfam" id="PF05478">
    <property type="entry name" value="Prominin"/>
    <property type="match status" value="1"/>
</dbReference>
<keyword evidence="4 7" id="KW-1133">Transmembrane helix</keyword>
<dbReference type="Proteomes" id="UP001626550">
    <property type="component" value="Unassembled WGS sequence"/>
</dbReference>